<keyword evidence="6" id="KW-0472">Membrane</keyword>
<evidence type="ECO:0000256" key="1">
    <source>
        <dbReference type="ARBA" id="ARBA00004325"/>
    </source>
</evidence>
<evidence type="ECO:0000256" key="7">
    <source>
        <dbReference type="RuleBase" id="RU363021"/>
    </source>
</evidence>
<dbReference type="EMBL" id="JBGFUD010000617">
    <property type="protein sequence ID" value="MFH4974911.1"/>
    <property type="molecule type" value="Genomic_DNA"/>
</dbReference>
<evidence type="ECO:0000256" key="5">
    <source>
        <dbReference type="ARBA" id="ARBA00023128"/>
    </source>
</evidence>
<comment type="subcellular location">
    <subcellularLocation>
        <location evidence="7">Mitochondrion inner membrane</location>
    </subcellularLocation>
    <subcellularLocation>
        <location evidence="1">Mitochondrion membrane</location>
    </subcellularLocation>
</comment>
<evidence type="ECO:0000313" key="10">
    <source>
        <dbReference type="Proteomes" id="UP001608902"/>
    </source>
</evidence>
<keyword evidence="10" id="KW-1185">Reference proteome</keyword>
<dbReference type="InterPro" id="IPR019166">
    <property type="entry name" value="MIC26/MIC27"/>
</dbReference>
<evidence type="ECO:0000256" key="6">
    <source>
        <dbReference type="ARBA" id="ARBA00023136"/>
    </source>
</evidence>
<dbReference type="Pfam" id="PF09769">
    <property type="entry name" value="ApoO"/>
    <property type="match status" value="1"/>
</dbReference>
<evidence type="ECO:0000256" key="4">
    <source>
        <dbReference type="ARBA" id="ARBA00022989"/>
    </source>
</evidence>
<dbReference type="Proteomes" id="UP001608902">
    <property type="component" value="Unassembled WGS sequence"/>
</dbReference>
<gene>
    <name evidence="9" type="ORF">AB6A40_001620</name>
</gene>
<evidence type="ECO:0000256" key="2">
    <source>
        <dbReference type="ARBA" id="ARBA00010904"/>
    </source>
</evidence>
<dbReference type="GO" id="GO:0061617">
    <property type="term" value="C:MICOS complex"/>
    <property type="evidence" value="ECO:0007669"/>
    <property type="project" value="UniProtKB-UniRule"/>
</dbReference>
<comment type="function">
    <text evidence="7">Component of the MICOS complex, a large protein complex of the mitochondrial inner membrane that plays crucial roles in the maintenance of crista junctions, inner membrane architecture, and formation of contact sites to the outer membrane.</text>
</comment>
<protein>
    <recommendedName>
        <fullName evidence="7">MICOS complex subunit</fullName>
    </recommendedName>
</protein>
<comment type="caution">
    <text evidence="9">The sequence shown here is derived from an EMBL/GenBank/DDBJ whole genome shotgun (WGS) entry which is preliminary data.</text>
</comment>
<dbReference type="InterPro" id="IPR033182">
    <property type="entry name" value="MIC26/MIC27_animal"/>
</dbReference>
<accession>A0ABD6E6X5</accession>
<keyword evidence="5 7" id="KW-0496">Mitochondrion</keyword>
<sequence length="204" mass="22934">MEQVGNASDERSPVKSVRDKVASFTQKWWSLMTTEKKPPPDPKKLVTVKDLPMYREQHPVTYRFIEDDPLPLQHSMSVIRKFMTSRYHDFAERYSVIDKAGRKTACALGNSAKYLQDEWTILPKAIAISMGGLAGFLLGLRRSGARRIIYSATGLLGMAAFCYPEETAMIVRTGIAHSQMTWERFASSPEPPVPKKADLAPPTE</sequence>
<evidence type="ECO:0000313" key="9">
    <source>
        <dbReference type="EMBL" id="MFH4974911.1"/>
    </source>
</evidence>
<evidence type="ECO:0000256" key="8">
    <source>
        <dbReference type="SAM" id="MobiDB-lite"/>
    </source>
</evidence>
<keyword evidence="7" id="KW-0999">Mitochondrion inner membrane</keyword>
<proteinExistence type="inferred from homology"/>
<organism evidence="9 10">
    <name type="scientific">Gnathostoma spinigerum</name>
    <dbReference type="NCBI Taxonomy" id="75299"/>
    <lineage>
        <taxon>Eukaryota</taxon>
        <taxon>Metazoa</taxon>
        <taxon>Ecdysozoa</taxon>
        <taxon>Nematoda</taxon>
        <taxon>Chromadorea</taxon>
        <taxon>Rhabditida</taxon>
        <taxon>Spirurina</taxon>
        <taxon>Gnathostomatomorpha</taxon>
        <taxon>Gnathostomatoidea</taxon>
        <taxon>Gnathostomatidae</taxon>
        <taxon>Gnathostoma</taxon>
    </lineage>
</organism>
<evidence type="ECO:0000256" key="3">
    <source>
        <dbReference type="ARBA" id="ARBA00022692"/>
    </source>
</evidence>
<keyword evidence="3" id="KW-0812">Transmembrane</keyword>
<dbReference type="PANTHER" id="PTHR14564">
    <property type="entry name" value="MICOS COMPLEX SUBUNIT MIC26 / MIC27 FAMILY MEMBER"/>
    <property type="match status" value="1"/>
</dbReference>
<feature type="region of interest" description="Disordered" evidence="8">
    <location>
        <begin position="185"/>
        <end position="204"/>
    </location>
</feature>
<dbReference type="AlphaFoldDB" id="A0ABD6E6X5"/>
<reference evidence="9 10" key="1">
    <citation type="submission" date="2024-08" db="EMBL/GenBank/DDBJ databases">
        <title>Gnathostoma spinigerum genome.</title>
        <authorList>
            <person name="Gonzalez-Bertolin B."/>
            <person name="Monzon S."/>
            <person name="Zaballos A."/>
            <person name="Jimenez P."/>
            <person name="Dekumyoy P."/>
            <person name="Varona S."/>
            <person name="Cuesta I."/>
            <person name="Sumanam S."/>
            <person name="Adisakwattana P."/>
            <person name="Gasser R.B."/>
            <person name="Hernandez-Gonzalez A."/>
            <person name="Young N.D."/>
            <person name="Perteguer M.J."/>
        </authorList>
    </citation>
    <scope>NUCLEOTIDE SEQUENCE [LARGE SCALE GENOMIC DNA]</scope>
    <source>
        <strain evidence="9">AL3</strain>
        <tissue evidence="9">Liver</tissue>
    </source>
</reference>
<comment type="subunit">
    <text evidence="7">Component of the mitochondrial contact site and cristae organizing system (MICOS) complex.</text>
</comment>
<comment type="similarity">
    <text evidence="2">Belongs to the apolipoprotein O/MICOS complex subunit Mic27 family.</text>
</comment>
<keyword evidence="4" id="KW-1133">Transmembrane helix</keyword>
<name>A0ABD6E6X5_9BILA</name>